<reference evidence="16" key="1">
    <citation type="journal article" date="2019" name="Int. J. Syst. Evol. Microbiol.">
        <title>The Global Catalogue of Microorganisms (GCM) 10K type strain sequencing project: providing services to taxonomists for standard genome sequencing and annotation.</title>
        <authorList>
            <consortium name="The Broad Institute Genomics Platform"/>
            <consortium name="The Broad Institute Genome Sequencing Center for Infectious Disease"/>
            <person name="Wu L."/>
            <person name="Ma J."/>
        </authorList>
    </citation>
    <scope>NUCLEOTIDE SEQUENCE [LARGE SCALE GENOMIC DNA]</scope>
    <source>
        <strain evidence="16">CGMCC 1.16031</strain>
    </source>
</reference>
<evidence type="ECO:0000256" key="2">
    <source>
        <dbReference type="ARBA" id="ARBA00004651"/>
    </source>
</evidence>
<evidence type="ECO:0000256" key="5">
    <source>
        <dbReference type="ARBA" id="ARBA00022617"/>
    </source>
</evidence>
<protein>
    <submittedName>
        <fullName evidence="15">Cytochrome b</fullName>
    </submittedName>
</protein>
<evidence type="ECO:0000256" key="13">
    <source>
        <dbReference type="SAM" id="Phobius"/>
    </source>
</evidence>
<feature type="transmembrane region" description="Helical" evidence="13">
    <location>
        <begin position="86"/>
        <end position="105"/>
    </location>
</feature>
<keyword evidence="4" id="KW-1003">Cell membrane</keyword>
<evidence type="ECO:0000256" key="1">
    <source>
        <dbReference type="ARBA" id="ARBA00001970"/>
    </source>
</evidence>
<dbReference type="InterPro" id="IPR011577">
    <property type="entry name" value="Cyt_b561_bac/Ni-Hgenase"/>
</dbReference>
<evidence type="ECO:0000256" key="4">
    <source>
        <dbReference type="ARBA" id="ARBA00022475"/>
    </source>
</evidence>
<evidence type="ECO:0000256" key="9">
    <source>
        <dbReference type="ARBA" id="ARBA00022989"/>
    </source>
</evidence>
<keyword evidence="7" id="KW-0479">Metal-binding</keyword>
<keyword evidence="5" id="KW-0349">Heme</keyword>
<evidence type="ECO:0000256" key="6">
    <source>
        <dbReference type="ARBA" id="ARBA00022692"/>
    </source>
</evidence>
<evidence type="ECO:0000256" key="8">
    <source>
        <dbReference type="ARBA" id="ARBA00022982"/>
    </source>
</evidence>
<comment type="caution">
    <text evidence="15">The sequence shown here is derived from an EMBL/GenBank/DDBJ whole genome shotgun (WGS) entry which is preliminary data.</text>
</comment>
<keyword evidence="10" id="KW-0408">Iron</keyword>
<comment type="cofactor">
    <cofactor evidence="1">
        <name>heme b</name>
        <dbReference type="ChEBI" id="CHEBI:60344"/>
    </cofactor>
</comment>
<dbReference type="Pfam" id="PF01292">
    <property type="entry name" value="Ni_hydr_CYTB"/>
    <property type="match status" value="1"/>
</dbReference>
<gene>
    <name evidence="15" type="ORF">ACFP85_05405</name>
</gene>
<keyword evidence="6 13" id="KW-0812">Transmembrane</keyword>
<dbReference type="SUPFAM" id="SSF81342">
    <property type="entry name" value="Transmembrane di-heme cytochromes"/>
    <property type="match status" value="1"/>
</dbReference>
<keyword evidence="3" id="KW-0813">Transport</keyword>
<evidence type="ECO:0000256" key="11">
    <source>
        <dbReference type="ARBA" id="ARBA00023136"/>
    </source>
</evidence>
<evidence type="ECO:0000256" key="12">
    <source>
        <dbReference type="ARBA" id="ARBA00037975"/>
    </source>
</evidence>
<dbReference type="Gene3D" id="1.20.950.20">
    <property type="entry name" value="Transmembrane di-heme cytochromes, Chain C"/>
    <property type="match status" value="2"/>
</dbReference>
<keyword evidence="8" id="KW-0249">Electron transport</keyword>
<dbReference type="InterPro" id="IPR052168">
    <property type="entry name" value="Cytochrome_b561_oxidase"/>
</dbReference>
<proteinExistence type="inferred from homology"/>
<evidence type="ECO:0000256" key="3">
    <source>
        <dbReference type="ARBA" id="ARBA00022448"/>
    </source>
</evidence>
<evidence type="ECO:0000313" key="15">
    <source>
        <dbReference type="EMBL" id="MFC6439586.1"/>
    </source>
</evidence>
<dbReference type="InterPro" id="IPR016174">
    <property type="entry name" value="Di-haem_cyt_TM"/>
</dbReference>
<keyword evidence="16" id="KW-1185">Reference proteome</keyword>
<dbReference type="PANTHER" id="PTHR30529">
    <property type="entry name" value="CYTOCHROME B561"/>
    <property type="match status" value="1"/>
</dbReference>
<feature type="transmembrane region" description="Helical" evidence="13">
    <location>
        <begin position="44"/>
        <end position="65"/>
    </location>
</feature>
<keyword evidence="9 13" id="KW-1133">Transmembrane helix</keyword>
<dbReference type="EMBL" id="JBHSUS010000001">
    <property type="protein sequence ID" value="MFC6439586.1"/>
    <property type="molecule type" value="Genomic_DNA"/>
</dbReference>
<organism evidence="15 16">
    <name type="scientific">Pseudobowmanella zhangzhouensis</name>
    <dbReference type="NCBI Taxonomy" id="1537679"/>
    <lineage>
        <taxon>Bacteria</taxon>
        <taxon>Pseudomonadati</taxon>
        <taxon>Pseudomonadota</taxon>
        <taxon>Gammaproteobacteria</taxon>
        <taxon>Alteromonadales</taxon>
        <taxon>Alteromonadaceae</taxon>
    </lineage>
</organism>
<dbReference type="Proteomes" id="UP001596364">
    <property type="component" value="Unassembled WGS sequence"/>
</dbReference>
<feature type="domain" description="Cytochrome b561 bacterial/Ni-hydrogenase" evidence="14">
    <location>
        <begin position="5"/>
        <end position="174"/>
    </location>
</feature>
<dbReference type="PANTHER" id="PTHR30529:SF1">
    <property type="entry name" value="CYTOCHROME B561 HOMOLOG 2"/>
    <property type="match status" value="1"/>
</dbReference>
<feature type="transmembrane region" description="Helical" evidence="13">
    <location>
        <begin position="12"/>
        <end position="32"/>
    </location>
</feature>
<feature type="transmembrane region" description="Helical" evidence="13">
    <location>
        <begin position="141"/>
        <end position="162"/>
    </location>
</feature>
<evidence type="ECO:0000256" key="7">
    <source>
        <dbReference type="ARBA" id="ARBA00022723"/>
    </source>
</evidence>
<dbReference type="RefSeq" id="WP_131257136.1">
    <property type="nucleotide sequence ID" value="NZ_JBHSUS010000001.1"/>
</dbReference>
<name>A0ABW1XJ55_9ALTE</name>
<evidence type="ECO:0000259" key="14">
    <source>
        <dbReference type="Pfam" id="PF01292"/>
    </source>
</evidence>
<accession>A0ABW1XJ55</accession>
<keyword evidence="11 13" id="KW-0472">Membrane</keyword>
<evidence type="ECO:0000256" key="10">
    <source>
        <dbReference type="ARBA" id="ARBA00023004"/>
    </source>
</evidence>
<comment type="subcellular location">
    <subcellularLocation>
        <location evidence="2">Cell membrane</location>
        <topology evidence="2">Multi-pass membrane protein</topology>
    </subcellularLocation>
</comment>
<sequence>MKQHRYSLTAILLHWSSAVVVIGMFAVGVWMVDLDYYSSWYQRAPHWHMSVGILLAMLTIYRLVWRLIKPVHSASGSKLEQSAAKLVHSLLYLLLFTLFFSGYLIPTGDGRGIEVFDWFTVPSLGEWFADQKDIAGEIHEYVAYGLIGLVILHALAAIKHHVIDKDDTLKKMLKP</sequence>
<evidence type="ECO:0000313" key="16">
    <source>
        <dbReference type="Proteomes" id="UP001596364"/>
    </source>
</evidence>
<comment type="similarity">
    <text evidence="12">Belongs to the cytochrome b561 family.</text>
</comment>